<dbReference type="InterPro" id="IPR015943">
    <property type="entry name" value="WD40/YVTN_repeat-like_dom_sf"/>
</dbReference>
<dbReference type="OrthoDB" id="10064100at2759"/>
<gene>
    <name evidence="7" type="ORF">CUNI_LOCUS16457</name>
</gene>
<dbReference type="Proteomes" id="UP000678393">
    <property type="component" value="Unassembled WGS sequence"/>
</dbReference>
<evidence type="ECO:0000259" key="6">
    <source>
        <dbReference type="PROSITE" id="PS51698"/>
    </source>
</evidence>
<dbReference type="SUPFAM" id="SSF57850">
    <property type="entry name" value="RING/U-box"/>
    <property type="match status" value="1"/>
</dbReference>
<dbReference type="PROSITE" id="PS00678">
    <property type="entry name" value="WD_REPEATS_1"/>
    <property type="match status" value="1"/>
</dbReference>
<feature type="repeat" description="WD" evidence="4">
    <location>
        <begin position="49"/>
        <end position="78"/>
    </location>
</feature>
<dbReference type="InterPro" id="IPR013761">
    <property type="entry name" value="SAM/pointed_sf"/>
</dbReference>
<dbReference type="Gene3D" id="1.10.150.50">
    <property type="entry name" value="Transcription Factor, Ets-1"/>
    <property type="match status" value="1"/>
</dbReference>
<dbReference type="GO" id="GO:0004842">
    <property type="term" value="F:ubiquitin-protein transferase activity"/>
    <property type="evidence" value="ECO:0007669"/>
    <property type="project" value="InterPro"/>
</dbReference>
<reference evidence="7" key="1">
    <citation type="submission" date="2021-04" db="EMBL/GenBank/DDBJ databases">
        <authorList>
            <consortium name="Molecular Ecology Group"/>
        </authorList>
    </citation>
    <scope>NUCLEOTIDE SEQUENCE</scope>
</reference>
<name>A0A8S3ZNF3_9EUPU</name>
<dbReference type="Pfam" id="PF00536">
    <property type="entry name" value="SAM_1"/>
    <property type="match status" value="1"/>
</dbReference>
<evidence type="ECO:0000313" key="8">
    <source>
        <dbReference type="Proteomes" id="UP000678393"/>
    </source>
</evidence>
<evidence type="ECO:0000259" key="5">
    <source>
        <dbReference type="PROSITE" id="PS50105"/>
    </source>
</evidence>
<dbReference type="InterPro" id="IPR003613">
    <property type="entry name" value="Ubox_domain"/>
</dbReference>
<evidence type="ECO:0000313" key="7">
    <source>
        <dbReference type="EMBL" id="CAG5130899.1"/>
    </source>
</evidence>
<dbReference type="SUPFAM" id="SSF50978">
    <property type="entry name" value="WD40 repeat-like"/>
    <property type="match status" value="1"/>
</dbReference>
<dbReference type="PROSITE" id="PS50082">
    <property type="entry name" value="WD_REPEATS_2"/>
    <property type="match status" value="4"/>
</dbReference>
<dbReference type="Pfam" id="PF00400">
    <property type="entry name" value="WD40"/>
    <property type="match status" value="6"/>
</dbReference>
<dbReference type="Pfam" id="PF04564">
    <property type="entry name" value="U-box"/>
    <property type="match status" value="1"/>
</dbReference>
<keyword evidence="3" id="KW-0677">Repeat</keyword>
<dbReference type="SMART" id="SM00320">
    <property type="entry name" value="WD40"/>
    <property type="match status" value="6"/>
</dbReference>
<dbReference type="InterPro" id="IPR036322">
    <property type="entry name" value="WD40_repeat_dom_sf"/>
</dbReference>
<feature type="repeat" description="WD" evidence="4">
    <location>
        <begin position="234"/>
        <end position="275"/>
    </location>
</feature>
<dbReference type="PROSITE" id="PS51698">
    <property type="entry name" value="U_BOX"/>
    <property type="match status" value="1"/>
</dbReference>
<dbReference type="PRINTS" id="PR00320">
    <property type="entry name" value="GPROTEINBRPT"/>
</dbReference>
<feature type="domain" description="U-box" evidence="6">
    <location>
        <begin position="378"/>
        <end position="448"/>
    </location>
</feature>
<feature type="repeat" description="WD" evidence="4">
    <location>
        <begin position="1"/>
        <end position="35"/>
    </location>
</feature>
<dbReference type="Gene3D" id="3.30.40.10">
    <property type="entry name" value="Zinc/RING finger domain, C3HC4 (zinc finger)"/>
    <property type="match status" value="1"/>
</dbReference>
<protein>
    <recommendedName>
        <fullName evidence="1">WD repeat, SAM and U-box domain-containing protein 1</fullName>
    </recommendedName>
</protein>
<dbReference type="InterPro" id="IPR001660">
    <property type="entry name" value="SAM"/>
</dbReference>
<dbReference type="SMART" id="SM00454">
    <property type="entry name" value="SAM"/>
    <property type="match status" value="1"/>
</dbReference>
<dbReference type="PROSITE" id="PS50105">
    <property type="entry name" value="SAM_DOMAIN"/>
    <property type="match status" value="1"/>
</dbReference>
<dbReference type="EMBL" id="CAJHNH020004334">
    <property type="protein sequence ID" value="CAG5130899.1"/>
    <property type="molecule type" value="Genomic_DNA"/>
</dbReference>
<keyword evidence="2 4" id="KW-0853">WD repeat</keyword>
<dbReference type="PROSITE" id="PS50294">
    <property type="entry name" value="WD_REPEATS_REGION"/>
    <property type="match status" value="3"/>
</dbReference>
<dbReference type="PANTHER" id="PTHR46573:SF1">
    <property type="entry name" value="WD REPEAT, SAM AND U-BOX DOMAIN-CONTAINING PROTEIN 1"/>
    <property type="match status" value="1"/>
</dbReference>
<evidence type="ECO:0000256" key="4">
    <source>
        <dbReference type="PROSITE-ProRule" id="PRU00221"/>
    </source>
</evidence>
<feature type="domain" description="SAM" evidence="5">
    <location>
        <begin position="303"/>
        <end position="367"/>
    </location>
</feature>
<organism evidence="7 8">
    <name type="scientific">Candidula unifasciata</name>
    <dbReference type="NCBI Taxonomy" id="100452"/>
    <lineage>
        <taxon>Eukaryota</taxon>
        <taxon>Metazoa</taxon>
        <taxon>Spiralia</taxon>
        <taxon>Lophotrochozoa</taxon>
        <taxon>Mollusca</taxon>
        <taxon>Gastropoda</taxon>
        <taxon>Heterobranchia</taxon>
        <taxon>Euthyneura</taxon>
        <taxon>Panpulmonata</taxon>
        <taxon>Eupulmonata</taxon>
        <taxon>Stylommatophora</taxon>
        <taxon>Helicina</taxon>
        <taxon>Helicoidea</taxon>
        <taxon>Geomitridae</taxon>
        <taxon>Candidula</taxon>
    </lineage>
</organism>
<evidence type="ECO:0000256" key="2">
    <source>
        <dbReference type="ARBA" id="ARBA00022574"/>
    </source>
</evidence>
<dbReference type="CDD" id="cd00200">
    <property type="entry name" value="WD40"/>
    <property type="match status" value="1"/>
</dbReference>
<feature type="non-terminal residue" evidence="7">
    <location>
        <position position="1"/>
    </location>
</feature>
<dbReference type="GO" id="GO:0016567">
    <property type="term" value="P:protein ubiquitination"/>
    <property type="evidence" value="ECO:0007669"/>
    <property type="project" value="InterPro"/>
</dbReference>
<dbReference type="InterPro" id="IPR001680">
    <property type="entry name" value="WD40_rpt"/>
</dbReference>
<sequence length="448" mass="48802">INCCDFSPSGTILATCSTDGTLRLWNTETGDVLAKLSHPTSCAIRVCCFSSDGAMVVTGGDDDSACLWNVSEKKLIRSFKGHEESVTAATFTPDSNYIITGCSGGDLCGELLVWDAQYGHGKFLKRIPDCHDLGVLCCEFSPTFGTAGKSATSSPFGRFLLATGGKDNLVKLWYFDCEVGSVNVSVHLNTMLPGHQDSVLWLCFSPDGKYLASCSLDKTARLWNPETKQALICIDEHSSYVAACAFSADSRRLATASNDCTVKIWQLTDTSQIMQNLNGYEKGESTTVTPTIGGLSQVAIETWSVDDVCIWLNALGLAEYVEKFRTNAIDGKELLALTDGDLVSVLCVGPLGHRNKILRERSTARQTLIPGKGAQSKCVPEEFLCPITHELMQDPVMASDGYTYDRHAIVSWIARENRSPMTNVLLTSTEVTPNRTLKMMMQKFLSSV</sequence>
<evidence type="ECO:0000256" key="1">
    <source>
        <dbReference type="ARBA" id="ARBA00020894"/>
    </source>
</evidence>
<accession>A0A8S3ZNF3</accession>
<dbReference type="InterPro" id="IPR020472">
    <property type="entry name" value="WD40_PAC1"/>
</dbReference>
<proteinExistence type="predicted"/>
<dbReference type="AlphaFoldDB" id="A0A8S3ZNF3"/>
<dbReference type="SMART" id="SM00504">
    <property type="entry name" value="Ubox"/>
    <property type="match status" value="1"/>
</dbReference>
<dbReference type="SUPFAM" id="SSF47769">
    <property type="entry name" value="SAM/Pointed domain"/>
    <property type="match status" value="1"/>
</dbReference>
<feature type="repeat" description="WD" evidence="4">
    <location>
        <begin position="192"/>
        <end position="233"/>
    </location>
</feature>
<dbReference type="Gene3D" id="2.130.10.10">
    <property type="entry name" value="YVTN repeat-like/Quinoprotein amine dehydrogenase"/>
    <property type="match status" value="3"/>
</dbReference>
<evidence type="ECO:0000256" key="3">
    <source>
        <dbReference type="ARBA" id="ARBA00022737"/>
    </source>
</evidence>
<dbReference type="InterPro" id="IPR052085">
    <property type="entry name" value="WD-SAM-U-box"/>
</dbReference>
<dbReference type="PANTHER" id="PTHR46573">
    <property type="entry name" value="WD REPEAT, SAM AND U-BOX DOMAIN-CONTAINING PROTEIN 1"/>
    <property type="match status" value="1"/>
</dbReference>
<dbReference type="InterPro" id="IPR019775">
    <property type="entry name" value="WD40_repeat_CS"/>
</dbReference>
<dbReference type="CDD" id="cd16655">
    <property type="entry name" value="RING-Ubox_WDSUB1-like"/>
    <property type="match status" value="1"/>
</dbReference>
<dbReference type="InterPro" id="IPR013083">
    <property type="entry name" value="Znf_RING/FYVE/PHD"/>
</dbReference>
<comment type="caution">
    <text evidence="7">The sequence shown here is derived from an EMBL/GenBank/DDBJ whole genome shotgun (WGS) entry which is preliminary data.</text>
</comment>
<keyword evidence="8" id="KW-1185">Reference proteome</keyword>